<reference evidence="3 4" key="1">
    <citation type="journal article" date="2015" name="Fungal Genet. Biol.">
        <title>Evolution of novel wood decay mechanisms in Agaricales revealed by the genome sequences of Fistulina hepatica and Cylindrobasidium torrendii.</title>
        <authorList>
            <person name="Floudas D."/>
            <person name="Held B.W."/>
            <person name="Riley R."/>
            <person name="Nagy L.G."/>
            <person name="Koehler G."/>
            <person name="Ransdell A.S."/>
            <person name="Younus H."/>
            <person name="Chow J."/>
            <person name="Chiniquy J."/>
            <person name="Lipzen A."/>
            <person name="Tritt A."/>
            <person name="Sun H."/>
            <person name="Haridas S."/>
            <person name="LaButti K."/>
            <person name="Ohm R.A."/>
            <person name="Kues U."/>
            <person name="Blanchette R.A."/>
            <person name="Grigoriev I.V."/>
            <person name="Minto R.E."/>
            <person name="Hibbett D.S."/>
        </authorList>
    </citation>
    <scope>NUCLEOTIDE SEQUENCE [LARGE SCALE GENOMIC DNA]</scope>
    <source>
        <strain evidence="3 4">FP15055 ss-10</strain>
    </source>
</reference>
<dbReference type="OrthoDB" id="5946233at2759"/>
<dbReference type="PANTHER" id="PTHR46177">
    <property type="entry name" value="INTEGRASE CATALYTIC DOMAIN-CONTAINING PROTEIN"/>
    <property type="match status" value="1"/>
</dbReference>
<dbReference type="PANTHER" id="PTHR46177:SF1">
    <property type="entry name" value="INTEGRASE CATALYTIC DOMAIN-CONTAINING PROTEIN"/>
    <property type="match status" value="1"/>
</dbReference>
<dbReference type="Proteomes" id="UP000054007">
    <property type="component" value="Unassembled WGS sequence"/>
</dbReference>
<organism evidence="3 4">
    <name type="scientific">Cylindrobasidium torrendii FP15055 ss-10</name>
    <dbReference type="NCBI Taxonomy" id="1314674"/>
    <lineage>
        <taxon>Eukaryota</taxon>
        <taxon>Fungi</taxon>
        <taxon>Dikarya</taxon>
        <taxon>Basidiomycota</taxon>
        <taxon>Agaricomycotina</taxon>
        <taxon>Agaricomycetes</taxon>
        <taxon>Agaricomycetidae</taxon>
        <taxon>Agaricales</taxon>
        <taxon>Marasmiineae</taxon>
        <taxon>Physalacriaceae</taxon>
        <taxon>Cylindrobasidium</taxon>
    </lineage>
</organism>
<dbReference type="EMBL" id="KN880731">
    <property type="protein sequence ID" value="KIY62977.1"/>
    <property type="molecule type" value="Genomic_DNA"/>
</dbReference>
<accession>A0A0D7AXM5</accession>
<proteinExistence type="predicted"/>
<dbReference type="Pfam" id="PF24764">
    <property type="entry name" value="rva_4"/>
    <property type="match status" value="1"/>
</dbReference>
<evidence type="ECO:0000256" key="1">
    <source>
        <dbReference type="SAM" id="MobiDB-lite"/>
    </source>
</evidence>
<sequence length="417" mass="48261">MMELRVQYPKAGYRDMVGLLGTEKKIWVSRNVVAEWCQRNEPEKIKERLQRKLRRVRFWAAGCNDVWCLDQHDKWLKYGLGLHTCIDPFTGKIIWLKIWWGNRNPRLIFSYYLEAVRSLGYTCLVTQSDLGSEAYYIARGHSYIRQCLDPDLEGTLQHRWRREKKNIPPEVVWSGLRRRFTPGFEDILSSPDRISDIRYDRFDPLQYSIFKWLFIDWLQTELDAYALRINNTRKRRQKHKILPQGGAPNEIEEFPEEFNACNFKACILMQAYINAETLYAPPDHATFQKVSPEFELRISQAYASLGSPEVTRARIWNVYMDLLIVLEREELDGYNLLGFEEPAPPSGEEVELLQGELAALRPLRGDDAGDYDGGVNGGLGLPEKEEGIEVAGYGIFSDSENEDGPNASSNESDDDSW</sequence>
<dbReference type="STRING" id="1314674.A0A0D7AXM5"/>
<feature type="domain" description="Integrase core" evidence="2">
    <location>
        <begin position="61"/>
        <end position="240"/>
    </location>
</feature>
<evidence type="ECO:0000259" key="2">
    <source>
        <dbReference type="Pfam" id="PF24764"/>
    </source>
</evidence>
<protein>
    <recommendedName>
        <fullName evidence="2">Integrase core domain-containing protein</fullName>
    </recommendedName>
</protein>
<name>A0A0D7AXM5_9AGAR</name>
<evidence type="ECO:0000313" key="4">
    <source>
        <dbReference type="Proteomes" id="UP000054007"/>
    </source>
</evidence>
<dbReference type="AlphaFoldDB" id="A0A0D7AXM5"/>
<dbReference type="InterPro" id="IPR058913">
    <property type="entry name" value="Integrase_dom_put"/>
</dbReference>
<gene>
    <name evidence="3" type="ORF">CYLTODRAFT_473141</name>
</gene>
<evidence type="ECO:0000313" key="3">
    <source>
        <dbReference type="EMBL" id="KIY62977.1"/>
    </source>
</evidence>
<feature type="region of interest" description="Disordered" evidence="1">
    <location>
        <begin position="392"/>
        <end position="417"/>
    </location>
</feature>
<keyword evidence="4" id="KW-1185">Reference proteome</keyword>